<keyword evidence="6" id="KW-1185">Reference proteome</keyword>
<dbReference type="EMBL" id="QFYS01000002">
    <property type="protein sequence ID" value="RAK67799.1"/>
    <property type="molecule type" value="Genomic_DNA"/>
</dbReference>
<proteinExistence type="predicted"/>
<evidence type="ECO:0000313" key="5">
    <source>
        <dbReference type="EMBL" id="RAK67799.1"/>
    </source>
</evidence>
<dbReference type="Gene3D" id="1.10.10.10">
    <property type="entry name" value="Winged helix-like DNA-binding domain superfamily/Winged helix DNA-binding domain"/>
    <property type="match status" value="1"/>
</dbReference>
<evidence type="ECO:0000256" key="2">
    <source>
        <dbReference type="ARBA" id="ARBA00023125"/>
    </source>
</evidence>
<dbReference type="OrthoDB" id="8479543at2"/>
<dbReference type="Pfam" id="PF00392">
    <property type="entry name" value="GntR"/>
    <property type="match status" value="1"/>
</dbReference>
<protein>
    <recommendedName>
        <fullName evidence="4">HTH gntR-type domain-containing protein</fullName>
    </recommendedName>
</protein>
<gene>
    <name evidence="5" type="ORF">DJ019_07835</name>
</gene>
<evidence type="ECO:0000313" key="6">
    <source>
        <dbReference type="Proteomes" id="UP000249524"/>
    </source>
</evidence>
<sequence>MRRSGRRPDVLAEFCLETTVCDEYIALASLGGRALTGRSRRRVRSSPMAERREPFRQALVDLRRRLREGDLAPGTRITAKEIAEALRLSPTPVREALSRLAGEGVLEERRGDGFFVPELSAADIAALYRLSEQLLLMSQGATRSSHRDLRLSELMTDDDPIRCVERLFLAWAVESGSRVTIEAYRTVAVRLAPVRRREVDLIDDLAQEAEGLLRLADPARHRARPTAIQAFHRRRAALVERLADLVRPTRASGI</sequence>
<dbReference type="InterPro" id="IPR036388">
    <property type="entry name" value="WH-like_DNA-bd_sf"/>
</dbReference>
<feature type="domain" description="HTH gntR-type" evidence="4">
    <location>
        <begin position="52"/>
        <end position="119"/>
    </location>
</feature>
<accession>A0A328BML4</accession>
<keyword evidence="1" id="KW-0805">Transcription regulation</keyword>
<dbReference type="PROSITE" id="PS50949">
    <property type="entry name" value="HTH_GNTR"/>
    <property type="match status" value="1"/>
</dbReference>
<dbReference type="GO" id="GO:0003700">
    <property type="term" value="F:DNA-binding transcription factor activity"/>
    <property type="evidence" value="ECO:0007669"/>
    <property type="project" value="InterPro"/>
</dbReference>
<dbReference type="AlphaFoldDB" id="A0A328BML4"/>
<name>A0A328BML4_9CAUL</name>
<dbReference type="PANTHER" id="PTHR43537:SF5">
    <property type="entry name" value="UXU OPERON TRANSCRIPTIONAL REGULATOR"/>
    <property type="match status" value="1"/>
</dbReference>
<dbReference type="GO" id="GO:0003677">
    <property type="term" value="F:DNA binding"/>
    <property type="evidence" value="ECO:0007669"/>
    <property type="project" value="UniProtKB-KW"/>
</dbReference>
<dbReference type="PANTHER" id="PTHR43537">
    <property type="entry name" value="TRANSCRIPTIONAL REGULATOR, GNTR FAMILY"/>
    <property type="match status" value="1"/>
</dbReference>
<dbReference type="InterPro" id="IPR036390">
    <property type="entry name" value="WH_DNA-bd_sf"/>
</dbReference>
<dbReference type="Proteomes" id="UP000249524">
    <property type="component" value="Unassembled WGS sequence"/>
</dbReference>
<dbReference type="SUPFAM" id="SSF46785">
    <property type="entry name" value="Winged helix' DNA-binding domain"/>
    <property type="match status" value="1"/>
</dbReference>
<dbReference type="InterPro" id="IPR000524">
    <property type="entry name" value="Tscrpt_reg_HTH_GntR"/>
</dbReference>
<keyword evidence="3" id="KW-0804">Transcription</keyword>
<reference evidence="5 6" key="1">
    <citation type="submission" date="2018-05" db="EMBL/GenBank/DDBJ databases">
        <authorList>
            <person name="Lanie J.A."/>
            <person name="Ng W.-L."/>
            <person name="Kazmierczak K.M."/>
            <person name="Andrzejewski T.M."/>
            <person name="Davidsen T.M."/>
            <person name="Wayne K.J."/>
            <person name="Tettelin H."/>
            <person name="Glass J.I."/>
            <person name="Rusch D."/>
            <person name="Podicherti R."/>
            <person name="Tsui H.-C.T."/>
            <person name="Winkler M.E."/>
        </authorList>
    </citation>
    <scope>NUCLEOTIDE SEQUENCE [LARGE SCALE GENOMIC DNA]</scope>
    <source>
        <strain evidence="5 6">BUT-10</strain>
    </source>
</reference>
<keyword evidence="2" id="KW-0238">DNA-binding</keyword>
<comment type="caution">
    <text evidence="5">The sequence shown here is derived from an EMBL/GenBank/DDBJ whole genome shotgun (WGS) entry which is preliminary data.</text>
</comment>
<evidence type="ECO:0000259" key="4">
    <source>
        <dbReference type="PROSITE" id="PS50949"/>
    </source>
</evidence>
<evidence type="ECO:0000256" key="3">
    <source>
        <dbReference type="ARBA" id="ARBA00023163"/>
    </source>
</evidence>
<dbReference type="SMART" id="SM00345">
    <property type="entry name" value="HTH_GNTR"/>
    <property type="match status" value="1"/>
</dbReference>
<organism evidence="5 6">
    <name type="scientific">Phenylobacterium kunshanense</name>
    <dbReference type="NCBI Taxonomy" id="1445034"/>
    <lineage>
        <taxon>Bacteria</taxon>
        <taxon>Pseudomonadati</taxon>
        <taxon>Pseudomonadota</taxon>
        <taxon>Alphaproteobacteria</taxon>
        <taxon>Caulobacterales</taxon>
        <taxon>Caulobacteraceae</taxon>
        <taxon>Phenylobacterium</taxon>
    </lineage>
</organism>
<evidence type="ECO:0000256" key="1">
    <source>
        <dbReference type="ARBA" id="ARBA00023015"/>
    </source>
</evidence>